<evidence type="ECO:0000313" key="3">
    <source>
        <dbReference type="WBParaSite" id="Hba_08567"/>
    </source>
</evidence>
<accession>A0A1I7WTP9</accession>
<dbReference type="WBParaSite" id="Hba_08567">
    <property type="protein sequence ID" value="Hba_08567"/>
    <property type="gene ID" value="Hba_08567"/>
</dbReference>
<dbReference type="AlphaFoldDB" id="A0A1I7WTP9"/>
<name>A0A1I7WTP9_HETBA</name>
<organism evidence="2 3">
    <name type="scientific">Heterorhabditis bacteriophora</name>
    <name type="common">Entomopathogenic nematode worm</name>
    <dbReference type="NCBI Taxonomy" id="37862"/>
    <lineage>
        <taxon>Eukaryota</taxon>
        <taxon>Metazoa</taxon>
        <taxon>Ecdysozoa</taxon>
        <taxon>Nematoda</taxon>
        <taxon>Chromadorea</taxon>
        <taxon>Rhabditida</taxon>
        <taxon>Rhabditina</taxon>
        <taxon>Rhabditomorpha</taxon>
        <taxon>Strongyloidea</taxon>
        <taxon>Heterorhabditidae</taxon>
        <taxon>Heterorhabditis</taxon>
    </lineage>
</organism>
<keyword evidence="1" id="KW-1133">Transmembrane helix</keyword>
<sequence>MNIEINARRVEGGTEQATHYTVSLFYFPIVCLLLASLFTRGPISPTSTANIFVFQRRAKKSGFIHIIFIELSQTNIYAPCASPDQKIFCVRVNDYDDSDHVNDFSYDHGSDCVYDHVNDYDFDL</sequence>
<keyword evidence="1" id="KW-0472">Membrane</keyword>
<proteinExistence type="predicted"/>
<evidence type="ECO:0000313" key="2">
    <source>
        <dbReference type="Proteomes" id="UP000095283"/>
    </source>
</evidence>
<evidence type="ECO:0000256" key="1">
    <source>
        <dbReference type="SAM" id="Phobius"/>
    </source>
</evidence>
<protein>
    <submittedName>
        <fullName evidence="3">Transmembrane protein</fullName>
    </submittedName>
</protein>
<reference evidence="3" key="1">
    <citation type="submission" date="2016-11" db="UniProtKB">
        <authorList>
            <consortium name="WormBaseParasite"/>
        </authorList>
    </citation>
    <scope>IDENTIFICATION</scope>
</reference>
<keyword evidence="2" id="KW-1185">Reference proteome</keyword>
<feature type="transmembrane region" description="Helical" evidence="1">
    <location>
        <begin position="20"/>
        <end position="38"/>
    </location>
</feature>
<keyword evidence="1" id="KW-0812">Transmembrane</keyword>
<dbReference type="Proteomes" id="UP000095283">
    <property type="component" value="Unplaced"/>
</dbReference>